<dbReference type="OrthoDB" id="2632038at2759"/>
<proteinExistence type="predicted"/>
<gene>
    <name evidence="1" type="ORF">BJ212DRAFT_1487309</name>
</gene>
<dbReference type="AlphaFoldDB" id="A0A9P7DT85"/>
<organism evidence="1 2">
    <name type="scientific">Suillus subaureus</name>
    <dbReference type="NCBI Taxonomy" id="48587"/>
    <lineage>
        <taxon>Eukaryota</taxon>
        <taxon>Fungi</taxon>
        <taxon>Dikarya</taxon>
        <taxon>Basidiomycota</taxon>
        <taxon>Agaricomycotina</taxon>
        <taxon>Agaricomycetes</taxon>
        <taxon>Agaricomycetidae</taxon>
        <taxon>Boletales</taxon>
        <taxon>Suillineae</taxon>
        <taxon>Suillaceae</taxon>
        <taxon>Suillus</taxon>
    </lineage>
</organism>
<evidence type="ECO:0000313" key="1">
    <source>
        <dbReference type="EMBL" id="KAG1802507.1"/>
    </source>
</evidence>
<comment type="caution">
    <text evidence="1">The sequence shown here is derived from an EMBL/GenBank/DDBJ whole genome shotgun (WGS) entry which is preliminary data.</text>
</comment>
<name>A0A9P7DT85_9AGAM</name>
<dbReference type="EMBL" id="JABBWG010000077">
    <property type="protein sequence ID" value="KAG1802507.1"/>
    <property type="molecule type" value="Genomic_DNA"/>
</dbReference>
<dbReference type="Proteomes" id="UP000807769">
    <property type="component" value="Unassembled WGS sequence"/>
</dbReference>
<dbReference type="RefSeq" id="XP_041186301.1">
    <property type="nucleotide sequence ID" value="XM_041341264.1"/>
</dbReference>
<dbReference type="GeneID" id="64635280"/>
<sequence length="169" mass="19339">MQTLAQWKLNTKTRYKIIPISGSDDRHPIIRVGGGPYQLYSPPFHTLPDLECHIAPPYVVINAGPKCVGQDLTEIARVYYQSEESTDKRNELLSQLQLLCKTWALFEGAKHAAKTWATKQRKELRFETLFSAGKRKRALTESAVLRLSRQQEVADVNMMVEDWVESGRH</sequence>
<reference evidence="1" key="1">
    <citation type="journal article" date="2020" name="New Phytol.">
        <title>Comparative genomics reveals dynamic genome evolution in host specialist ectomycorrhizal fungi.</title>
        <authorList>
            <person name="Lofgren L.A."/>
            <person name="Nguyen N.H."/>
            <person name="Vilgalys R."/>
            <person name="Ruytinx J."/>
            <person name="Liao H.L."/>
            <person name="Branco S."/>
            <person name="Kuo A."/>
            <person name="LaButti K."/>
            <person name="Lipzen A."/>
            <person name="Andreopoulos W."/>
            <person name="Pangilinan J."/>
            <person name="Riley R."/>
            <person name="Hundley H."/>
            <person name="Na H."/>
            <person name="Barry K."/>
            <person name="Grigoriev I.V."/>
            <person name="Stajich J.E."/>
            <person name="Kennedy P.G."/>
        </authorList>
    </citation>
    <scope>NUCLEOTIDE SEQUENCE</scope>
    <source>
        <strain evidence="1">MN1</strain>
    </source>
</reference>
<evidence type="ECO:0000313" key="2">
    <source>
        <dbReference type="Proteomes" id="UP000807769"/>
    </source>
</evidence>
<protein>
    <submittedName>
        <fullName evidence="1">Uncharacterized protein</fullName>
    </submittedName>
</protein>
<accession>A0A9P7DT85</accession>
<keyword evidence="2" id="KW-1185">Reference proteome</keyword>